<name>A0A8J3Z378_9ACTN</name>
<comment type="caution">
    <text evidence="1">The sequence shown here is derived from an EMBL/GenBank/DDBJ whole genome shotgun (WGS) entry which is preliminary data.</text>
</comment>
<proteinExistence type="predicted"/>
<sequence length="250" mass="27044">MFDVELRDAVEGYLIRLAEVDERITAAAVVGSQAHTDGDQWSDIDLTFAVADTTAPVAVLDEWAGKLRAQFDGTALFDLVAGPVTYRVFLLPGALQVDLSVTPTSRFAARGDTFRLLFGTANEPVIAGPRNSTETYGHAVHHAVRARVCIERGRALQAEYWISSLRNETLALASRRAGVQDWHARGAHLLPPETRDRFADALVRSLDPAELDRALHAATGLLLDQSDEAPALAARVENQLRAITGCAGPP</sequence>
<dbReference type="AlphaFoldDB" id="A0A8J3Z378"/>
<evidence type="ECO:0000313" key="1">
    <source>
        <dbReference type="EMBL" id="GIJ54465.1"/>
    </source>
</evidence>
<dbReference type="Proteomes" id="UP000612585">
    <property type="component" value="Unassembled WGS sequence"/>
</dbReference>
<dbReference type="Gene3D" id="3.30.460.10">
    <property type="entry name" value="Beta Polymerase, domain 2"/>
    <property type="match status" value="1"/>
</dbReference>
<gene>
    <name evidence="1" type="ORF">Vau01_019810</name>
</gene>
<dbReference type="SUPFAM" id="SSF81301">
    <property type="entry name" value="Nucleotidyltransferase"/>
    <property type="match status" value="1"/>
</dbReference>
<accession>A0A8J3Z378</accession>
<keyword evidence="2" id="KW-1185">Reference proteome</keyword>
<protein>
    <recommendedName>
        <fullName evidence="3">Nucleotidyltransferase domain-containing protein</fullName>
    </recommendedName>
</protein>
<evidence type="ECO:0000313" key="2">
    <source>
        <dbReference type="Proteomes" id="UP000612585"/>
    </source>
</evidence>
<evidence type="ECO:0008006" key="3">
    <source>
        <dbReference type="Google" id="ProtNLM"/>
    </source>
</evidence>
<dbReference type="RefSeq" id="WP_203989533.1">
    <property type="nucleotide sequence ID" value="NZ_BOPG01000012.1"/>
</dbReference>
<dbReference type="EMBL" id="BOPG01000012">
    <property type="protein sequence ID" value="GIJ54465.1"/>
    <property type="molecule type" value="Genomic_DNA"/>
</dbReference>
<organism evidence="1 2">
    <name type="scientific">Virgisporangium aurantiacum</name>
    <dbReference type="NCBI Taxonomy" id="175570"/>
    <lineage>
        <taxon>Bacteria</taxon>
        <taxon>Bacillati</taxon>
        <taxon>Actinomycetota</taxon>
        <taxon>Actinomycetes</taxon>
        <taxon>Micromonosporales</taxon>
        <taxon>Micromonosporaceae</taxon>
        <taxon>Virgisporangium</taxon>
    </lineage>
</organism>
<dbReference type="InterPro" id="IPR043519">
    <property type="entry name" value="NT_sf"/>
</dbReference>
<reference evidence="1" key="1">
    <citation type="submission" date="2021-01" db="EMBL/GenBank/DDBJ databases">
        <title>Whole genome shotgun sequence of Virgisporangium aurantiacum NBRC 16421.</title>
        <authorList>
            <person name="Komaki H."/>
            <person name="Tamura T."/>
        </authorList>
    </citation>
    <scope>NUCLEOTIDE SEQUENCE</scope>
    <source>
        <strain evidence="1">NBRC 16421</strain>
    </source>
</reference>